<dbReference type="AlphaFoldDB" id="A0A2G9Q3G3"/>
<dbReference type="OrthoDB" id="10600221at2759"/>
<feature type="region of interest" description="Disordered" evidence="1">
    <location>
        <begin position="65"/>
        <end position="99"/>
    </location>
</feature>
<evidence type="ECO:0000313" key="2">
    <source>
        <dbReference type="EMBL" id="PIO10095.1"/>
    </source>
</evidence>
<keyword evidence="3" id="KW-1185">Reference proteome</keyword>
<accession>A0A2G9Q3G3</accession>
<organism evidence="2 3">
    <name type="scientific">Aquarana catesbeiana</name>
    <name type="common">American bullfrog</name>
    <name type="synonym">Rana catesbeiana</name>
    <dbReference type="NCBI Taxonomy" id="8400"/>
    <lineage>
        <taxon>Eukaryota</taxon>
        <taxon>Metazoa</taxon>
        <taxon>Chordata</taxon>
        <taxon>Craniata</taxon>
        <taxon>Vertebrata</taxon>
        <taxon>Euteleostomi</taxon>
        <taxon>Amphibia</taxon>
        <taxon>Batrachia</taxon>
        <taxon>Anura</taxon>
        <taxon>Neobatrachia</taxon>
        <taxon>Ranoidea</taxon>
        <taxon>Ranidae</taxon>
        <taxon>Aquarana</taxon>
    </lineage>
</organism>
<reference evidence="3" key="1">
    <citation type="journal article" date="2017" name="Nat. Commun.">
        <title>The North American bullfrog draft genome provides insight into hormonal regulation of long noncoding RNA.</title>
        <authorList>
            <person name="Hammond S.A."/>
            <person name="Warren R.L."/>
            <person name="Vandervalk B.P."/>
            <person name="Kucuk E."/>
            <person name="Khan H."/>
            <person name="Gibb E.A."/>
            <person name="Pandoh P."/>
            <person name="Kirk H."/>
            <person name="Zhao Y."/>
            <person name="Jones M."/>
            <person name="Mungall A.J."/>
            <person name="Coope R."/>
            <person name="Pleasance S."/>
            <person name="Moore R.A."/>
            <person name="Holt R.A."/>
            <person name="Round J.M."/>
            <person name="Ohora S."/>
            <person name="Walle B.V."/>
            <person name="Veldhoen N."/>
            <person name="Helbing C.C."/>
            <person name="Birol I."/>
        </authorList>
    </citation>
    <scope>NUCLEOTIDE SEQUENCE [LARGE SCALE GENOMIC DNA]</scope>
</reference>
<feature type="compositionally biased region" description="Basic and acidic residues" evidence="1">
    <location>
        <begin position="181"/>
        <end position="203"/>
    </location>
</feature>
<evidence type="ECO:0000313" key="3">
    <source>
        <dbReference type="Proteomes" id="UP000228934"/>
    </source>
</evidence>
<name>A0A2G9Q3G3_AQUCT</name>
<dbReference type="EMBL" id="KZ369505">
    <property type="protein sequence ID" value="PIO10095.1"/>
    <property type="molecule type" value="Genomic_DNA"/>
</dbReference>
<protein>
    <submittedName>
        <fullName evidence="2">Uncharacterized protein</fullName>
    </submittedName>
</protein>
<dbReference type="Proteomes" id="UP000228934">
    <property type="component" value="Unassembled WGS sequence"/>
</dbReference>
<feature type="compositionally biased region" description="Polar residues" evidence="1">
    <location>
        <begin position="227"/>
        <end position="236"/>
    </location>
</feature>
<proteinExistence type="predicted"/>
<sequence length="236" mass="27720">MSILSAAECGEFPDVMGMIMENEREVKERREFLNKARETMEEIKRITVEGWKKWCAMKAGWEKEGEQLTRGEAEMEEKKDEECKVEEQTGGELRKVEEREGGKERELSLVVYALKAQWKKEGKELTRERKREPLQRVRTRRAEIERKRELLQKAYALKADCEKEGKQMTRERELLQKVRARKAEMERKRDEDLKEVGHDEGGDRQVPAMKTDTFIDQDLDDYDADSKASSVSAIKM</sequence>
<feature type="region of interest" description="Disordered" evidence="1">
    <location>
        <begin position="181"/>
        <end position="236"/>
    </location>
</feature>
<evidence type="ECO:0000256" key="1">
    <source>
        <dbReference type="SAM" id="MobiDB-lite"/>
    </source>
</evidence>
<gene>
    <name evidence="2" type="ORF">AB205_0221570</name>
</gene>